<dbReference type="GO" id="GO:0015833">
    <property type="term" value="P:peptide transport"/>
    <property type="evidence" value="ECO:0007669"/>
    <property type="project" value="TreeGrafter"/>
</dbReference>
<dbReference type="eggNOG" id="COG0747">
    <property type="taxonomic scope" value="Bacteria"/>
</dbReference>
<dbReference type="EMBL" id="AP009384">
    <property type="protein sequence ID" value="BAF87984.1"/>
    <property type="molecule type" value="Genomic_DNA"/>
</dbReference>
<reference evidence="7 8" key="4">
    <citation type="journal article" date="2009" name="Appl. Environ. Microbiol.">
        <title>Comparative genome-wide transcriptional profiling of Azorhizobium caulinodans ORS571 grown under free-living and symbiotic conditions.</title>
        <authorList>
            <person name="Tsukada S."/>
            <person name="Aono T."/>
            <person name="Akiba N."/>
            <person name="Lee KB."/>
            <person name="Liu CT."/>
            <person name="Toyazaki H."/>
            <person name="Oyaizu H."/>
        </authorList>
    </citation>
    <scope>NUCLEOTIDE SEQUENCE [LARGE SCALE GENOMIC DNA]</scope>
    <source>
        <strain evidence="8">ATCC 43989 / DSM 5975 / JCM 20966 / LMG 6465 / NBRC 14845 / NCIMB 13405 / ORS 571</strain>
    </source>
</reference>
<dbReference type="STRING" id="438753.AZC_1986"/>
<evidence type="ECO:0000256" key="1">
    <source>
        <dbReference type="ARBA" id="ARBA00004418"/>
    </source>
</evidence>
<dbReference type="PIRSF" id="PIRSF002741">
    <property type="entry name" value="MppA"/>
    <property type="match status" value="1"/>
</dbReference>
<dbReference type="RefSeq" id="WP_012170513.1">
    <property type="nucleotide sequence ID" value="NC_009937.1"/>
</dbReference>
<keyword evidence="8" id="KW-1185">Reference proteome</keyword>
<dbReference type="InterPro" id="IPR039424">
    <property type="entry name" value="SBP_5"/>
</dbReference>
<dbReference type="InterPro" id="IPR000914">
    <property type="entry name" value="SBP_5_dom"/>
</dbReference>
<evidence type="ECO:0000256" key="5">
    <source>
        <dbReference type="SAM" id="SignalP"/>
    </source>
</evidence>
<comment type="subcellular location">
    <subcellularLocation>
        <location evidence="1">Periplasm</location>
    </subcellularLocation>
</comment>
<dbReference type="KEGG" id="azc:AZC_1986"/>
<evidence type="ECO:0000259" key="6">
    <source>
        <dbReference type="Pfam" id="PF00496"/>
    </source>
</evidence>
<evidence type="ECO:0000256" key="4">
    <source>
        <dbReference type="ARBA" id="ARBA00022729"/>
    </source>
</evidence>
<reference evidence="7 8" key="5">
    <citation type="journal article" date="2010" name="Appl. Environ. Microbiol.">
        <title>phrR-like gene praR of Azorhizobium caulinodans ORS571 is essential for symbiosis with Sesbania rostrata and is involved in expression of reb genes.</title>
        <authorList>
            <person name="Akiba N."/>
            <person name="Aono T."/>
            <person name="Toyazaki H."/>
            <person name="Sato S."/>
            <person name="Oyaizu H."/>
        </authorList>
    </citation>
    <scope>NUCLEOTIDE SEQUENCE [LARGE SCALE GENOMIC DNA]</scope>
    <source>
        <strain evidence="8">ATCC 43989 / DSM 5975 / JCM 20966 / LMG 6465 / NBRC 14845 / NCIMB 13405 / ORS 571</strain>
    </source>
</reference>
<dbReference type="CDD" id="cd08498">
    <property type="entry name" value="PBP2_NikA_DppA_OppA_like_2"/>
    <property type="match status" value="1"/>
</dbReference>
<keyword evidence="3" id="KW-0813">Transport</keyword>
<evidence type="ECO:0000313" key="8">
    <source>
        <dbReference type="Proteomes" id="UP000000270"/>
    </source>
</evidence>
<reference evidence="7 8" key="3">
    <citation type="journal article" date="2008" name="BMC Genomics">
        <title>The genome of the versatile nitrogen fixer Azorhizobium caulinodans ORS571.</title>
        <authorList>
            <person name="Lee KB."/>
            <person name="Backer P.D."/>
            <person name="Aono T."/>
            <person name="Liu CT."/>
            <person name="Suzuki S."/>
            <person name="Suzuki T."/>
            <person name="Kaneko T."/>
            <person name="Yamada M."/>
            <person name="Tabata S."/>
            <person name="Kupfer D.M."/>
            <person name="Najar F.Z."/>
            <person name="Wiley G.B."/>
            <person name="Roe B."/>
            <person name="Binnewies T.T."/>
            <person name="Ussery D.W."/>
            <person name="D'Haeze W."/>
            <person name="Herder J.D."/>
            <person name="Gevers D."/>
            <person name="Vereecke D."/>
            <person name="Holsters M."/>
            <person name="Oyaizu H."/>
        </authorList>
    </citation>
    <scope>NUCLEOTIDE SEQUENCE [LARGE SCALE GENOMIC DNA]</scope>
    <source>
        <strain evidence="8">ATCC 43989 / DSM 5975 / JCM 20966 / LMG 6465 / NBRC 14845 / NCIMB 13405 / ORS 571</strain>
    </source>
</reference>
<dbReference type="HOGENOM" id="CLU_017028_7_4_5"/>
<organism evidence="7 8">
    <name type="scientific">Azorhizobium caulinodans (strain ATCC 43989 / DSM 5975 / JCM 20966 / LMG 6465 / NBRC 14845 / NCIMB 13405 / ORS 571)</name>
    <dbReference type="NCBI Taxonomy" id="438753"/>
    <lineage>
        <taxon>Bacteria</taxon>
        <taxon>Pseudomonadati</taxon>
        <taxon>Pseudomonadota</taxon>
        <taxon>Alphaproteobacteria</taxon>
        <taxon>Hyphomicrobiales</taxon>
        <taxon>Xanthobacteraceae</taxon>
        <taxon>Azorhizobium</taxon>
    </lineage>
</organism>
<sequence>MRRHFSTLLATVMVGLCLGAAADAKTFRWARGQDAPTLDPHTENSNQVFGLLHQFYEPLVQRDETGQLVPCLALSWELKPSDPTVWIFKLRPNVTFHNGDKFTADDAVFSLKRAMDPLAGLRTTLAGVTDVTKVDDLTIEVKTAAPMPLLVNQITNVFMMDKKWAEANNVARPQDFKNKEETFAVRNENGTGPYIVTSREPDSRTVMKLNDAYWGKGQFPLQATDVVYSVIASGPTRVAALLSGEVDFVQDMPVQDIDRVAQTPGLKVNTGAEVRSIFFGLNGGSPELPSSDVKGKNPLADKRVRQAIEIAINREAIQKVVMGGQSAPSGTLIPPGVNGYSKALDAYPKWDIAKAKALMAEAGYPNGFTVKMNCPNNRYINDEKICQATVGFLGQIGIKATLDARPMAQHTPTILKDETDFYMLGWGVASFDAAYTLDSIYHSRDKVYGAYNATRVVNPELDKKIEALATEVDTAKRNALLAEVLAQVKDEAYFIPIHNQLLAWGMKKNIDVKVQPENQLFVKYVKID</sequence>
<feature type="chain" id="PRO_5002721416" evidence="5">
    <location>
        <begin position="25"/>
        <end position="528"/>
    </location>
</feature>
<keyword evidence="4 5" id="KW-0732">Signal</keyword>
<reference evidence="8" key="2">
    <citation type="submission" date="2007-04" db="EMBL/GenBank/DDBJ databases">
        <title>Complete genome sequence of the nitrogen-fixing bacterium Azorhizobium caulinodans ORS571.</title>
        <authorList>
            <person name="Lee K.B."/>
            <person name="Backer P.D."/>
            <person name="Aono T."/>
            <person name="Liu C.T."/>
            <person name="Suzuki S."/>
            <person name="Suzuki T."/>
            <person name="Kaneko T."/>
            <person name="Yamada M."/>
            <person name="Tabata S."/>
            <person name="Kupfer D.M."/>
            <person name="Najar F.Z."/>
            <person name="Wiley G.B."/>
            <person name="Roe B."/>
            <person name="Binnewies T."/>
            <person name="Ussery D."/>
            <person name="Vereecke D."/>
            <person name="Gevers D."/>
            <person name="Holsters M."/>
            <person name="Oyaizu H."/>
        </authorList>
    </citation>
    <scope>NUCLEOTIDE SEQUENCE [LARGE SCALE GENOMIC DNA]</scope>
    <source>
        <strain evidence="8">ATCC 43989 / DSM 5975 / JCM 20966 / LMG 6465 / NBRC 14845 / NCIMB 13405 / ORS 571</strain>
    </source>
</reference>
<protein>
    <submittedName>
        <fullName evidence="7">ABC transporter substrate binding protein</fullName>
    </submittedName>
</protein>
<evidence type="ECO:0000256" key="3">
    <source>
        <dbReference type="ARBA" id="ARBA00022448"/>
    </source>
</evidence>
<proteinExistence type="inferred from homology"/>
<reference evidence="7 8" key="1">
    <citation type="journal article" date="2007" name="Appl. Environ. Microbiol.">
        <title>Rhizobial factors required for stem nodule maturation and maintenance in Sesbania rostrata-Azorhizobium caulinodans ORS571 symbiosis.</title>
        <authorList>
            <person name="Suzuki S."/>
            <person name="Aono T."/>
            <person name="Lee KB."/>
            <person name="Suzuki T."/>
            <person name="Liu CT."/>
            <person name="Miwa H."/>
            <person name="Wakao S."/>
            <person name="Iki T."/>
            <person name="Oyaizu H."/>
        </authorList>
    </citation>
    <scope>NUCLEOTIDE SEQUENCE [LARGE SCALE GENOMIC DNA]</scope>
    <source>
        <strain evidence="8">ATCC 43989 / DSM 5975 / JCM 20966 / LMG 6465 / NBRC 14845 / NCIMB 13405 / ORS 571</strain>
    </source>
</reference>
<dbReference type="Gene3D" id="3.40.190.10">
    <property type="entry name" value="Periplasmic binding protein-like II"/>
    <property type="match status" value="1"/>
</dbReference>
<name>A8I364_AZOC5</name>
<dbReference type="InterPro" id="IPR030678">
    <property type="entry name" value="Peptide/Ni-bd"/>
</dbReference>
<dbReference type="PANTHER" id="PTHR30290:SF9">
    <property type="entry name" value="OLIGOPEPTIDE-BINDING PROTEIN APPA"/>
    <property type="match status" value="1"/>
</dbReference>
<evidence type="ECO:0000256" key="2">
    <source>
        <dbReference type="ARBA" id="ARBA00005695"/>
    </source>
</evidence>
<dbReference type="GO" id="GO:1904680">
    <property type="term" value="F:peptide transmembrane transporter activity"/>
    <property type="evidence" value="ECO:0007669"/>
    <property type="project" value="TreeGrafter"/>
</dbReference>
<dbReference type="GO" id="GO:0030288">
    <property type="term" value="C:outer membrane-bounded periplasmic space"/>
    <property type="evidence" value="ECO:0007669"/>
    <property type="project" value="UniProtKB-ARBA"/>
</dbReference>
<accession>A8I364</accession>
<gene>
    <name evidence="7" type="ordered locus">AZC_1986</name>
</gene>
<reference evidence="7 8" key="6">
    <citation type="journal article" date="2011" name="Appl. Environ. Microbiol.">
        <title>Involvement of the azorhizobial chromosome partition gene (parA) in the onset of bacteroid differentiation during Sesbania rostrata stem nodule development.</title>
        <authorList>
            <person name="Liu CT."/>
            <person name="Lee KB."/>
            <person name="Wang YS."/>
            <person name="Peng MH."/>
            <person name="Lee KT."/>
            <person name="Suzuki S."/>
            <person name="Suzuki T."/>
            <person name="Oyaizu H."/>
        </authorList>
    </citation>
    <scope>NUCLEOTIDE SEQUENCE [LARGE SCALE GENOMIC DNA]</scope>
    <source>
        <strain evidence="8">ATCC 43989 / DSM 5975 / JCM 20966 / LMG 6465 / NBRC 14845 / NCIMB 13405 / ORS 571</strain>
    </source>
</reference>
<dbReference type="Pfam" id="PF00496">
    <property type="entry name" value="SBP_bac_5"/>
    <property type="match status" value="1"/>
</dbReference>
<comment type="similarity">
    <text evidence="2">Belongs to the bacterial solute-binding protein 5 family.</text>
</comment>
<feature type="domain" description="Solute-binding protein family 5" evidence="6">
    <location>
        <begin position="68"/>
        <end position="445"/>
    </location>
</feature>
<dbReference type="AlphaFoldDB" id="A8I364"/>
<dbReference type="Proteomes" id="UP000000270">
    <property type="component" value="Chromosome"/>
</dbReference>
<dbReference type="SUPFAM" id="SSF53850">
    <property type="entry name" value="Periplasmic binding protein-like II"/>
    <property type="match status" value="1"/>
</dbReference>
<feature type="signal peptide" evidence="5">
    <location>
        <begin position="1"/>
        <end position="24"/>
    </location>
</feature>
<dbReference type="Gene3D" id="3.10.105.10">
    <property type="entry name" value="Dipeptide-binding Protein, Domain 3"/>
    <property type="match status" value="1"/>
</dbReference>
<evidence type="ECO:0000313" key="7">
    <source>
        <dbReference type="EMBL" id="BAF87984.1"/>
    </source>
</evidence>
<dbReference type="PANTHER" id="PTHR30290">
    <property type="entry name" value="PERIPLASMIC BINDING COMPONENT OF ABC TRANSPORTER"/>
    <property type="match status" value="1"/>
</dbReference>
<dbReference type="GO" id="GO:0043190">
    <property type="term" value="C:ATP-binding cassette (ABC) transporter complex"/>
    <property type="evidence" value="ECO:0007669"/>
    <property type="project" value="InterPro"/>
</dbReference>